<comment type="caution">
    <text evidence="1">The sequence shown here is derived from an EMBL/GenBank/DDBJ whole genome shotgun (WGS) entry which is preliminary data.</text>
</comment>
<accession>A0ABX2QBR8</accession>
<dbReference type="Proteomes" id="UP000659172">
    <property type="component" value="Unassembled WGS sequence"/>
</dbReference>
<dbReference type="RefSeq" id="WP_176948471.1">
    <property type="nucleotide sequence ID" value="NZ_JABXYK010000002.1"/>
</dbReference>
<dbReference type="EMBL" id="JABXYK010000002">
    <property type="protein sequence ID" value="NVP54452.1"/>
    <property type="molecule type" value="Genomic_DNA"/>
</dbReference>
<gene>
    <name evidence="1" type="ORF">HV823_04180</name>
</gene>
<evidence type="ECO:0000313" key="2">
    <source>
        <dbReference type="Proteomes" id="UP000659172"/>
    </source>
</evidence>
<reference evidence="1 2" key="1">
    <citation type="submission" date="2020-06" db="EMBL/GenBank/DDBJ databases">
        <title>Rhizobium sp.nov. isolated from the tomato plant.</title>
        <authorList>
            <person name="Thin K.K."/>
            <person name="Zhang X."/>
            <person name="He S."/>
        </authorList>
    </citation>
    <scope>NUCLEOTIDE SEQUENCE [LARGE SCALE GENOMIC DNA]</scope>
    <source>
        <strain evidence="1 2">DBTS2</strain>
    </source>
</reference>
<protein>
    <submittedName>
        <fullName evidence="1">Uncharacterized protein</fullName>
    </submittedName>
</protein>
<organism evidence="1 2">
    <name type="scientific">Mycoplana rhizolycopersici</name>
    <dbReference type="NCBI Taxonomy" id="2746702"/>
    <lineage>
        <taxon>Bacteria</taxon>
        <taxon>Pseudomonadati</taxon>
        <taxon>Pseudomonadota</taxon>
        <taxon>Alphaproteobacteria</taxon>
        <taxon>Hyphomicrobiales</taxon>
        <taxon>Rhizobiaceae</taxon>
        <taxon>Mycoplana</taxon>
    </lineage>
</organism>
<sequence>MPRNLSYENSAALAGRRLVPRDFLWIIARDRVTGGPQASGFWSGVGNVVAPITHPDTGLPVERTWYGTGTLISIGAIPMVSNVTVQSVPIVMSQINDLVQQAVRLYDMKQARVEVYRGLLSPDTRLLVAPAFCRFTGFVDEIEIKTPEENEAGSVTLTCVSHTQELMRSNPDTRSDTSQRLRSATDNFFQDAPTVGEWEFFWGRKNGKVASKKAKAK</sequence>
<keyword evidence="2" id="KW-1185">Reference proteome</keyword>
<name>A0ABX2QBR8_9HYPH</name>
<evidence type="ECO:0000313" key="1">
    <source>
        <dbReference type="EMBL" id="NVP54452.1"/>
    </source>
</evidence>
<proteinExistence type="predicted"/>